<gene>
    <name evidence="2" type="ORF">BKA59DRAFT_400786</name>
</gene>
<proteinExistence type="predicted"/>
<comment type="caution">
    <text evidence="2">The sequence shown here is derived from an EMBL/GenBank/DDBJ whole genome shotgun (WGS) entry which is preliminary data.</text>
</comment>
<keyword evidence="1" id="KW-0732">Signal</keyword>
<feature type="signal peptide" evidence="1">
    <location>
        <begin position="1"/>
        <end position="17"/>
    </location>
</feature>
<evidence type="ECO:0000313" key="3">
    <source>
        <dbReference type="Proteomes" id="UP000813427"/>
    </source>
</evidence>
<dbReference type="Proteomes" id="UP000813427">
    <property type="component" value="Unassembled WGS sequence"/>
</dbReference>
<dbReference type="AlphaFoldDB" id="A0A8K0RVU5"/>
<dbReference type="OrthoDB" id="5023749at2759"/>
<keyword evidence="3" id="KW-1185">Reference proteome</keyword>
<evidence type="ECO:0000256" key="1">
    <source>
        <dbReference type="SAM" id="SignalP"/>
    </source>
</evidence>
<reference evidence="2" key="1">
    <citation type="journal article" date="2021" name="Nat. Commun.">
        <title>Genetic determinants of endophytism in the Arabidopsis root mycobiome.</title>
        <authorList>
            <person name="Mesny F."/>
            <person name="Miyauchi S."/>
            <person name="Thiergart T."/>
            <person name="Pickel B."/>
            <person name="Atanasova L."/>
            <person name="Karlsson M."/>
            <person name="Huettel B."/>
            <person name="Barry K.W."/>
            <person name="Haridas S."/>
            <person name="Chen C."/>
            <person name="Bauer D."/>
            <person name="Andreopoulos W."/>
            <person name="Pangilinan J."/>
            <person name="LaButti K."/>
            <person name="Riley R."/>
            <person name="Lipzen A."/>
            <person name="Clum A."/>
            <person name="Drula E."/>
            <person name="Henrissat B."/>
            <person name="Kohler A."/>
            <person name="Grigoriev I.V."/>
            <person name="Martin F.M."/>
            <person name="Hacquard S."/>
        </authorList>
    </citation>
    <scope>NUCLEOTIDE SEQUENCE</scope>
    <source>
        <strain evidence="2">MPI-SDFR-AT-0068</strain>
    </source>
</reference>
<feature type="chain" id="PRO_5035431737" evidence="1">
    <location>
        <begin position="18"/>
        <end position="515"/>
    </location>
</feature>
<name>A0A8K0RVU5_9HYPO</name>
<sequence length="515" mass="56651">MYFHLLAYLSLVSLAQAQWQSCSTFWPKIKPGDKFTVNDKCRVLSGYPKVLGKSNTNVTVTYTLNWSRQSDKTKKAVKPVLEESLKKTIDLYEDFAKLPAHIVIILTTSVEGQVTADTIYPNTKVSPCQIKLYQRWTTESTTNTARVLQALSHEIYHCVQGLSGLANYLDPEWIHDGSANYFSNLVFPDSNAEWPDKKHSGHAYKPTLPIYAHAGLDAYTTSIFFQSLENKVDRKALHEFVVSTPGGSRGLKERNRLSGLEDFTDEFFYFARGFALGKIQDTNGASIPIQEIPPLSASINLDKAGTTGTVMLTSTPFTISVFKVTVKSGQSARIYSSANEHQRLAYRRLDDKVWTDMATSSSGKSIDLPCNTKTTAEDIIILFISTADVKSDKVKVTITTSRPKKCGARSGFVLYPLYNPTTGGGYCPPNTHSSRLAIWCCPDGMQLDESVASEVSICCPTVRRSSLIISDVPIPTGIYGTRITGSSDVVSQVSTQTGCATVSRALPNVTHALSR</sequence>
<dbReference type="EMBL" id="JAGPXF010000005">
    <property type="protein sequence ID" value="KAH7242737.1"/>
    <property type="molecule type" value="Genomic_DNA"/>
</dbReference>
<evidence type="ECO:0000313" key="2">
    <source>
        <dbReference type="EMBL" id="KAH7242737.1"/>
    </source>
</evidence>
<accession>A0A8K0RVU5</accession>
<protein>
    <submittedName>
        <fullName evidence="2">Uncharacterized protein</fullName>
    </submittedName>
</protein>
<organism evidence="2 3">
    <name type="scientific">Fusarium tricinctum</name>
    <dbReference type="NCBI Taxonomy" id="61284"/>
    <lineage>
        <taxon>Eukaryota</taxon>
        <taxon>Fungi</taxon>
        <taxon>Dikarya</taxon>
        <taxon>Ascomycota</taxon>
        <taxon>Pezizomycotina</taxon>
        <taxon>Sordariomycetes</taxon>
        <taxon>Hypocreomycetidae</taxon>
        <taxon>Hypocreales</taxon>
        <taxon>Nectriaceae</taxon>
        <taxon>Fusarium</taxon>
        <taxon>Fusarium tricinctum species complex</taxon>
    </lineage>
</organism>